<reference evidence="2 3" key="1">
    <citation type="journal article" date="2019" name="Int. J. Syst. Evol. Microbiol.">
        <title>The Global Catalogue of Microorganisms (GCM) 10K type strain sequencing project: providing services to taxonomists for standard genome sequencing and annotation.</title>
        <authorList>
            <consortium name="The Broad Institute Genomics Platform"/>
            <consortium name="The Broad Institute Genome Sequencing Center for Infectious Disease"/>
            <person name="Wu L."/>
            <person name="Ma J."/>
        </authorList>
    </citation>
    <scope>NUCLEOTIDE SEQUENCE [LARGE SCALE GENOMIC DNA]</scope>
    <source>
        <strain evidence="2 3">JCM 9933</strain>
    </source>
</reference>
<dbReference type="Pfam" id="PF13472">
    <property type="entry name" value="Lipase_GDSL_2"/>
    <property type="match status" value="1"/>
</dbReference>
<dbReference type="PANTHER" id="PTHR30383">
    <property type="entry name" value="THIOESTERASE 1/PROTEASE 1/LYSOPHOSPHOLIPASE L1"/>
    <property type="match status" value="1"/>
</dbReference>
<keyword evidence="3" id="KW-1185">Reference proteome</keyword>
<evidence type="ECO:0000259" key="1">
    <source>
        <dbReference type="Pfam" id="PF13472"/>
    </source>
</evidence>
<comment type="caution">
    <text evidence="2">The sequence shown here is derived from an EMBL/GenBank/DDBJ whole genome shotgun (WGS) entry which is preliminary data.</text>
</comment>
<dbReference type="PANTHER" id="PTHR30383:SF24">
    <property type="entry name" value="THIOESTERASE 1_PROTEASE 1_LYSOPHOSPHOLIPASE L1"/>
    <property type="match status" value="1"/>
</dbReference>
<dbReference type="InterPro" id="IPR051532">
    <property type="entry name" value="Ester_Hydrolysis_Enzymes"/>
</dbReference>
<feature type="domain" description="SGNH hydrolase-type esterase" evidence="1">
    <location>
        <begin position="51"/>
        <end position="210"/>
    </location>
</feature>
<dbReference type="Gene3D" id="3.40.50.1110">
    <property type="entry name" value="SGNH hydrolase"/>
    <property type="match status" value="1"/>
</dbReference>
<name>A0ABN1F216_9PROT</name>
<evidence type="ECO:0000313" key="3">
    <source>
        <dbReference type="Proteomes" id="UP001501588"/>
    </source>
</evidence>
<dbReference type="RefSeq" id="WP_408871530.1">
    <property type="nucleotide sequence ID" value="NZ_BAAAFZ010000021.1"/>
</dbReference>
<evidence type="ECO:0000313" key="2">
    <source>
        <dbReference type="EMBL" id="GAA0580323.1"/>
    </source>
</evidence>
<dbReference type="SUPFAM" id="SSF52266">
    <property type="entry name" value="SGNH hydrolase"/>
    <property type="match status" value="1"/>
</dbReference>
<dbReference type="InterPro" id="IPR013830">
    <property type="entry name" value="SGNH_hydro"/>
</dbReference>
<sequence>MSGSASECHAAVAPDNGRRAILLSILAAALARPRAAPAQRGAGGGQIRLLALGDSLTAGYGLPAGQGFVPRLEAALRARGHNVRVLDAGVSGDTTAGGLARLDWALAEQPHAALVELGGNDGLRGLPPRDSRANLAAILDKLAARNIPTLLAGMVAPPNLGTEYGREFLATFADLARERPQVVFYPFFLDGVAADPALNQPDGIHPNARGVEEVVRRILPAVETLLARVPAAPAG</sequence>
<dbReference type="CDD" id="cd01822">
    <property type="entry name" value="Lysophospholipase_L1_like"/>
    <property type="match status" value="1"/>
</dbReference>
<organism evidence="2 3">
    <name type="scientific">Craurococcus roseus</name>
    <dbReference type="NCBI Taxonomy" id="77585"/>
    <lineage>
        <taxon>Bacteria</taxon>
        <taxon>Pseudomonadati</taxon>
        <taxon>Pseudomonadota</taxon>
        <taxon>Alphaproteobacteria</taxon>
        <taxon>Acetobacterales</taxon>
        <taxon>Acetobacteraceae</taxon>
        <taxon>Craurococcus</taxon>
    </lineage>
</organism>
<proteinExistence type="predicted"/>
<dbReference type="EMBL" id="BAAAFZ010000021">
    <property type="protein sequence ID" value="GAA0580323.1"/>
    <property type="molecule type" value="Genomic_DNA"/>
</dbReference>
<accession>A0ABN1F216</accession>
<dbReference type="InterPro" id="IPR036514">
    <property type="entry name" value="SGNH_hydro_sf"/>
</dbReference>
<dbReference type="Proteomes" id="UP001501588">
    <property type="component" value="Unassembled WGS sequence"/>
</dbReference>
<protein>
    <submittedName>
        <fullName evidence="2">Arylesterase</fullName>
    </submittedName>
</protein>
<gene>
    <name evidence="2" type="ORF">GCM10009416_18370</name>
</gene>